<feature type="domain" description="ComEC/Rec2-related protein" evidence="7">
    <location>
        <begin position="234"/>
        <end position="512"/>
    </location>
</feature>
<keyword evidence="5 6" id="KW-0472">Membrane</keyword>
<dbReference type="PANTHER" id="PTHR30619:SF1">
    <property type="entry name" value="RECOMBINATION PROTEIN 2"/>
    <property type="match status" value="1"/>
</dbReference>
<dbReference type="NCBIfam" id="TIGR00360">
    <property type="entry name" value="ComEC_N-term"/>
    <property type="match status" value="1"/>
</dbReference>
<feature type="transmembrane region" description="Helical" evidence="6">
    <location>
        <begin position="401"/>
        <end position="423"/>
    </location>
</feature>
<evidence type="ECO:0000259" key="7">
    <source>
        <dbReference type="Pfam" id="PF03772"/>
    </source>
</evidence>
<proteinExistence type="predicted"/>
<evidence type="ECO:0000256" key="3">
    <source>
        <dbReference type="ARBA" id="ARBA00022692"/>
    </source>
</evidence>
<feature type="transmembrane region" description="Helical" evidence="6">
    <location>
        <begin position="429"/>
        <end position="456"/>
    </location>
</feature>
<feature type="transmembrane region" description="Helical" evidence="6">
    <location>
        <begin position="339"/>
        <end position="356"/>
    </location>
</feature>
<feature type="transmembrane region" description="Helical" evidence="6">
    <location>
        <begin position="39"/>
        <end position="58"/>
    </location>
</feature>
<keyword evidence="3 6" id="KW-0812">Transmembrane</keyword>
<dbReference type="Pfam" id="PF03772">
    <property type="entry name" value="Competence"/>
    <property type="match status" value="1"/>
</dbReference>
<feature type="transmembrane region" description="Helical" evidence="6">
    <location>
        <begin position="215"/>
        <end position="235"/>
    </location>
</feature>
<name>A0A2G5K6H8_9RHOB</name>
<accession>A0A2G5K6H8</accession>
<evidence type="ECO:0000313" key="9">
    <source>
        <dbReference type="EMBL" id="PIB25147.1"/>
    </source>
</evidence>
<dbReference type="PANTHER" id="PTHR30619">
    <property type="entry name" value="DNA INTERNALIZATION/COMPETENCE PROTEIN COMEC/REC2"/>
    <property type="match status" value="1"/>
</dbReference>
<feature type="transmembrane region" description="Helical" evidence="6">
    <location>
        <begin position="64"/>
        <end position="81"/>
    </location>
</feature>
<feature type="transmembrane region" description="Helical" evidence="6">
    <location>
        <begin position="495"/>
        <end position="513"/>
    </location>
</feature>
<evidence type="ECO:0000256" key="1">
    <source>
        <dbReference type="ARBA" id="ARBA00004651"/>
    </source>
</evidence>
<feature type="transmembrane region" description="Helical" evidence="6">
    <location>
        <begin position="255"/>
        <end position="281"/>
    </location>
</feature>
<dbReference type="InterPro" id="IPR004477">
    <property type="entry name" value="ComEC_N"/>
</dbReference>
<dbReference type="Pfam" id="PF13567">
    <property type="entry name" value="DUF4131"/>
    <property type="match status" value="1"/>
</dbReference>
<keyword evidence="2" id="KW-1003">Cell membrane</keyword>
<evidence type="ECO:0008006" key="11">
    <source>
        <dbReference type="Google" id="ProtNLM"/>
    </source>
</evidence>
<gene>
    <name evidence="9" type="ORF">BFP76_06560</name>
</gene>
<sequence>MGIISEIAAQRNRALLWFPVFLGVGIYIYFSLMVEPTFVLVQGLCIGAVIATVLGFIWHHPLRWVIFVCVWVVIGFLLGSVRAHSVAAPVLGWRYYGDISGQVVAIDRSASNKQRITLAVDKMGKISKPRTPKYVRVSLHSKDDNYVPAAGDVIRVIANVAPPSPPSEPYGFDFQRRSWFHQLGAVGYSRKTVEILDRGAGRGFQFQIFKTRMALSSYIQSHVGGAAGAFASAILTGDRANIDPSDLHALRKSNLAHLLAISGLHMGLLTSVVFAIARYSLALWPWFNLRIKTKKIAAILALLAGASYLMLSGSAVATQRAFIMVSVMLVAILLDRPAISLRAVAIAAVIILSLWPENLMEPGFQMSFAATIALIVCFDGLKHIPFWRAMGRGGMRFLQPVLGLLISSLVAGFATAPFAAYHFNQVAHYGLIANMSTLPIMGMVVMPSAVLAAIFAPFGLDGVPFWIMGQGIDWILSVANWVSNLPGAVSRVPDAGPYALPFIALGAIGIIMFSKTLRMLGVVACLCGGVFWKIAPRPDILVSHDGRLVGAMSPQGRMLNRKRGSGYAATNWLENDGDLRARENTLISGDPDLIYYTLAGQKITYLWDTKSTFEQLAGHCDSAAIVLAPKWKEDAPKGCTFFGYYDFRDMGALAFEDKNGVLNVKTARQSVGMRVWNNQRRGFKRRN</sequence>
<feature type="domain" description="DUF4131" evidence="8">
    <location>
        <begin position="44"/>
        <end position="191"/>
    </location>
</feature>
<keyword evidence="10" id="KW-1185">Reference proteome</keyword>
<feature type="transmembrane region" description="Helical" evidence="6">
    <location>
        <begin position="293"/>
        <end position="311"/>
    </location>
</feature>
<dbReference type="AlphaFoldDB" id="A0A2G5K6H8"/>
<evidence type="ECO:0000256" key="4">
    <source>
        <dbReference type="ARBA" id="ARBA00022989"/>
    </source>
</evidence>
<feature type="transmembrane region" description="Helical" evidence="6">
    <location>
        <begin position="362"/>
        <end position="381"/>
    </location>
</feature>
<dbReference type="InterPro" id="IPR025405">
    <property type="entry name" value="DUF4131"/>
</dbReference>
<dbReference type="EMBL" id="MDGM01000012">
    <property type="protein sequence ID" value="PIB25147.1"/>
    <property type="molecule type" value="Genomic_DNA"/>
</dbReference>
<feature type="transmembrane region" description="Helical" evidence="6">
    <location>
        <begin position="14"/>
        <end position="32"/>
    </location>
</feature>
<dbReference type="Proteomes" id="UP000231516">
    <property type="component" value="Unassembled WGS sequence"/>
</dbReference>
<evidence type="ECO:0000313" key="10">
    <source>
        <dbReference type="Proteomes" id="UP000231516"/>
    </source>
</evidence>
<evidence type="ECO:0000256" key="5">
    <source>
        <dbReference type="ARBA" id="ARBA00023136"/>
    </source>
</evidence>
<keyword evidence="4 6" id="KW-1133">Transmembrane helix</keyword>
<protein>
    <recommendedName>
        <fullName evidence="11">Competence protein</fullName>
    </recommendedName>
</protein>
<evidence type="ECO:0000256" key="2">
    <source>
        <dbReference type="ARBA" id="ARBA00022475"/>
    </source>
</evidence>
<dbReference type="GO" id="GO:0005886">
    <property type="term" value="C:plasma membrane"/>
    <property type="evidence" value="ECO:0007669"/>
    <property type="project" value="UniProtKB-SubCell"/>
</dbReference>
<evidence type="ECO:0000256" key="6">
    <source>
        <dbReference type="SAM" id="Phobius"/>
    </source>
</evidence>
<organism evidence="9 10">
    <name type="scientific">Paramylibacter kogurei</name>
    <dbReference type="NCBI Taxonomy" id="1889778"/>
    <lineage>
        <taxon>Bacteria</taxon>
        <taxon>Pseudomonadati</taxon>
        <taxon>Pseudomonadota</taxon>
        <taxon>Alphaproteobacteria</taxon>
        <taxon>Rhodobacterales</taxon>
        <taxon>Paracoccaceae</taxon>
        <taxon>Paramylibacter</taxon>
    </lineage>
</organism>
<comment type="caution">
    <text evidence="9">The sequence shown here is derived from an EMBL/GenBank/DDBJ whole genome shotgun (WGS) entry which is preliminary data.</text>
</comment>
<reference evidence="9 10" key="1">
    <citation type="submission" date="2016-08" db="EMBL/GenBank/DDBJ databases">
        <title>Draft genome of Amylibacter sp. strain 4G11.</title>
        <authorList>
            <person name="Wong S.-K."/>
            <person name="Hamasaki K."/>
            <person name="Yoshizawa S."/>
        </authorList>
    </citation>
    <scope>NUCLEOTIDE SEQUENCE [LARGE SCALE GENOMIC DNA]</scope>
    <source>
        <strain evidence="9 10">4G11</strain>
    </source>
</reference>
<evidence type="ECO:0000259" key="8">
    <source>
        <dbReference type="Pfam" id="PF13567"/>
    </source>
</evidence>
<dbReference type="InterPro" id="IPR052159">
    <property type="entry name" value="Competence_DNA_uptake"/>
</dbReference>
<comment type="subcellular location">
    <subcellularLocation>
        <location evidence="1">Cell membrane</location>
        <topology evidence="1">Multi-pass membrane protein</topology>
    </subcellularLocation>
</comment>